<gene>
    <name evidence="2" type="ORF">NCTC10699_01585</name>
</gene>
<dbReference type="Proteomes" id="UP000254280">
    <property type="component" value="Unassembled WGS sequence"/>
</dbReference>
<organism evidence="2 3">
    <name type="scientific">[Pasteurella] mairii</name>
    <dbReference type="NCBI Taxonomy" id="757"/>
    <lineage>
        <taxon>Bacteria</taxon>
        <taxon>Pseudomonadati</taxon>
        <taxon>Pseudomonadota</taxon>
        <taxon>Gammaproteobacteria</taxon>
        <taxon>Pasteurellales</taxon>
        <taxon>Pasteurellaceae</taxon>
    </lineage>
</organism>
<keyword evidence="3" id="KW-1185">Reference proteome</keyword>
<reference evidence="2 3" key="1">
    <citation type="submission" date="2018-06" db="EMBL/GenBank/DDBJ databases">
        <authorList>
            <consortium name="Pathogen Informatics"/>
            <person name="Doyle S."/>
        </authorList>
    </citation>
    <scope>NUCLEOTIDE SEQUENCE [LARGE SCALE GENOMIC DNA]</scope>
    <source>
        <strain evidence="2 3">NCTC10699</strain>
    </source>
</reference>
<dbReference type="InterPro" id="IPR016181">
    <property type="entry name" value="Acyl_CoA_acyltransferase"/>
</dbReference>
<evidence type="ECO:0000313" key="2">
    <source>
        <dbReference type="EMBL" id="SUB33949.1"/>
    </source>
</evidence>
<proteinExistence type="predicted"/>
<dbReference type="InterPro" id="IPR000182">
    <property type="entry name" value="GNAT_dom"/>
</dbReference>
<protein>
    <submittedName>
        <fullName evidence="2">Putative acyltransferase</fullName>
    </submittedName>
</protein>
<dbReference type="Gene3D" id="3.40.630.30">
    <property type="match status" value="1"/>
</dbReference>
<dbReference type="GO" id="GO:0016747">
    <property type="term" value="F:acyltransferase activity, transferring groups other than amino-acyl groups"/>
    <property type="evidence" value="ECO:0007669"/>
    <property type="project" value="InterPro"/>
</dbReference>
<dbReference type="EMBL" id="UGSS01000002">
    <property type="protein sequence ID" value="SUB33949.1"/>
    <property type="molecule type" value="Genomic_DNA"/>
</dbReference>
<dbReference type="PROSITE" id="PS51186">
    <property type="entry name" value="GNAT"/>
    <property type="match status" value="1"/>
</dbReference>
<dbReference type="AlphaFoldDB" id="A0A379B6Q5"/>
<evidence type="ECO:0000259" key="1">
    <source>
        <dbReference type="PROSITE" id="PS51186"/>
    </source>
</evidence>
<accession>A0A379B6Q5</accession>
<name>A0A379B6Q5_9PAST</name>
<dbReference type="Pfam" id="PF13673">
    <property type="entry name" value="Acetyltransf_10"/>
    <property type="match status" value="1"/>
</dbReference>
<keyword evidence="2" id="KW-0808">Transferase</keyword>
<sequence>MTIKENMWHCKPFNALTTTELFHIYQVRVAVFEVEQACAYPEVDEKDLIAQHLFYQASGEILAYARMIPAESAVHFGRVLVVKTARHLGLGRQLIKKVLTEIQHQWADKSIHIQAQTYLQDFYASFGFKAISEVYLEDDIPHSDMEK</sequence>
<feature type="domain" description="N-acetyltransferase" evidence="1">
    <location>
        <begin position="11"/>
        <end position="147"/>
    </location>
</feature>
<evidence type="ECO:0000313" key="3">
    <source>
        <dbReference type="Proteomes" id="UP000254280"/>
    </source>
</evidence>
<dbReference type="SUPFAM" id="SSF55729">
    <property type="entry name" value="Acyl-CoA N-acyltransferases (Nat)"/>
    <property type="match status" value="1"/>
</dbReference>
<dbReference type="CDD" id="cd04301">
    <property type="entry name" value="NAT_SF"/>
    <property type="match status" value="1"/>
</dbReference>
<keyword evidence="2" id="KW-0012">Acyltransferase</keyword>